<keyword evidence="2" id="KW-1185">Reference proteome</keyword>
<dbReference type="GeneID" id="66985796"/>
<reference evidence="1" key="2">
    <citation type="submission" date="2021-02" db="EMBL/GenBank/DDBJ databases">
        <title>Aspergillus chevalieri M1 genome sequence.</title>
        <authorList>
            <person name="Kadooka C."/>
            <person name="Mori K."/>
            <person name="Futagami T."/>
        </authorList>
    </citation>
    <scope>NUCLEOTIDE SEQUENCE</scope>
    <source>
        <strain evidence="1">M1</strain>
    </source>
</reference>
<reference evidence="1" key="1">
    <citation type="submission" date="2021-01" db="EMBL/GenBank/DDBJ databases">
        <authorList>
            <consortium name="Aspergillus chevalieri M1 genome sequencing consortium"/>
            <person name="Kazuki M."/>
            <person name="Futagami T."/>
        </authorList>
    </citation>
    <scope>NUCLEOTIDE SEQUENCE</scope>
    <source>
        <strain evidence="1">M1</strain>
    </source>
</reference>
<dbReference type="KEGG" id="ache:ACHE_70281S"/>
<dbReference type="AlphaFoldDB" id="A0A7R7VV95"/>
<evidence type="ECO:0000313" key="2">
    <source>
        <dbReference type="Proteomes" id="UP000637239"/>
    </source>
</evidence>
<accession>A0A7R7VV95</accession>
<evidence type="ECO:0000313" key="1">
    <source>
        <dbReference type="EMBL" id="BCR91438.1"/>
    </source>
</evidence>
<name>A0A7R7VV95_ASPCH</name>
<proteinExistence type="predicted"/>
<protein>
    <submittedName>
        <fullName evidence="1">Uncharacterized protein</fullName>
    </submittedName>
</protein>
<dbReference type="EMBL" id="AP024422">
    <property type="protein sequence ID" value="BCR91438.1"/>
    <property type="molecule type" value="Genomic_DNA"/>
</dbReference>
<sequence>MSLHSNPVTHSISILIESMFLSVSNGSHKLQFNLGKFADFVFQGSGTGSFNWTSVAEAAKAIPESFNLVNPPMRGLFSSNIPNLLLRRLILDISRYFYNTPCFSRPKLVGNSLSCTKSRGLLAPLSSRSASDGRNGIDEQLDF</sequence>
<dbReference type="RefSeq" id="XP_043139960.1">
    <property type="nucleotide sequence ID" value="XM_043282596.1"/>
</dbReference>
<gene>
    <name evidence="1" type="ORF">ACHE_70281S</name>
</gene>
<dbReference type="Proteomes" id="UP000637239">
    <property type="component" value="Chromosome 7"/>
</dbReference>
<organism evidence="1 2">
    <name type="scientific">Aspergillus chevalieri</name>
    <name type="common">Eurotium chevalieri</name>
    <dbReference type="NCBI Taxonomy" id="182096"/>
    <lineage>
        <taxon>Eukaryota</taxon>
        <taxon>Fungi</taxon>
        <taxon>Dikarya</taxon>
        <taxon>Ascomycota</taxon>
        <taxon>Pezizomycotina</taxon>
        <taxon>Eurotiomycetes</taxon>
        <taxon>Eurotiomycetidae</taxon>
        <taxon>Eurotiales</taxon>
        <taxon>Aspergillaceae</taxon>
        <taxon>Aspergillus</taxon>
        <taxon>Aspergillus subgen. Aspergillus</taxon>
    </lineage>
</organism>